<sequence length="294" mass="33217">MSDRKRSSSDMAEGGSASTSKDVRSDATNPSSSSQGQQARRTRRLDIDPSKRGNRMFGLLNSTLAKAKEDNEKRVEAARKRAEIEARLQQKLQNETVRQKQLEELSKKLKPLVRQLHEIAIEIESKEAAIRLRKAQKRRLASFLITTSELSTYDGKIARQTSVDEKVLAPDVTLTLAPIGPRHPKLVMRPDSHPIYFLPKKNLNTQDDRLDEQEDRVDDEIDDADKAWGTEKAHLQDKMNALKDTILDIKSEMDKIEAGQGERSIKSGKDKADTEMQEVKAEDHNDDKMMETGA</sequence>
<keyword evidence="4" id="KW-0805">Transcription regulation</keyword>
<evidence type="ECO:0000313" key="11">
    <source>
        <dbReference type="EMBL" id="PWN35117.1"/>
    </source>
</evidence>
<name>A0A316VBS8_9BASI</name>
<keyword evidence="8" id="KW-0175">Coiled coil</keyword>
<proteinExistence type="inferred from homology"/>
<evidence type="ECO:0000256" key="7">
    <source>
        <dbReference type="ARBA" id="ARBA00023242"/>
    </source>
</evidence>
<dbReference type="AlphaFoldDB" id="A0A316VBS8"/>
<dbReference type="GO" id="GO:0071013">
    <property type="term" value="C:catalytic step 2 spliceosome"/>
    <property type="evidence" value="ECO:0007669"/>
    <property type="project" value="TreeGrafter"/>
</dbReference>
<evidence type="ECO:0000256" key="2">
    <source>
        <dbReference type="ARBA" id="ARBA00010386"/>
    </source>
</evidence>
<feature type="compositionally biased region" description="Basic and acidic residues" evidence="9">
    <location>
        <begin position="263"/>
        <end position="294"/>
    </location>
</feature>
<feature type="coiled-coil region" evidence="8">
    <location>
        <begin position="65"/>
        <end position="105"/>
    </location>
</feature>
<dbReference type="PANTHER" id="PTHR12707:SF0">
    <property type="entry name" value="PININ"/>
    <property type="match status" value="1"/>
</dbReference>
<dbReference type="RefSeq" id="XP_025355419.1">
    <property type="nucleotide sequence ID" value="XM_025502261.1"/>
</dbReference>
<dbReference type="STRING" id="1280837.A0A316VBS8"/>
<dbReference type="InterPro" id="IPR039853">
    <property type="entry name" value="Pinin"/>
</dbReference>
<evidence type="ECO:0000256" key="8">
    <source>
        <dbReference type="SAM" id="Coils"/>
    </source>
</evidence>
<gene>
    <name evidence="11" type="ORF">FA14DRAFT_37879</name>
</gene>
<evidence type="ECO:0000256" key="4">
    <source>
        <dbReference type="ARBA" id="ARBA00023015"/>
    </source>
</evidence>
<evidence type="ECO:0000256" key="9">
    <source>
        <dbReference type="SAM" id="MobiDB-lite"/>
    </source>
</evidence>
<dbReference type="Proteomes" id="UP000245771">
    <property type="component" value="Unassembled WGS sequence"/>
</dbReference>
<dbReference type="Pfam" id="PF04696">
    <property type="entry name" value="Pinin_SDK_memA"/>
    <property type="match status" value="1"/>
</dbReference>
<evidence type="ECO:0000259" key="10">
    <source>
        <dbReference type="Pfam" id="PF04696"/>
    </source>
</evidence>
<evidence type="ECO:0000256" key="6">
    <source>
        <dbReference type="ARBA" id="ARBA00023187"/>
    </source>
</evidence>
<dbReference type="GeneID" id="37024042"/>
<keyword evidence="12" id="KW-1185">Reference proteome</keyword>
<feature type="region of interest" description="Disordered" evidence="9">
    <location>
        <begin position="1"/>
        <end position="58"/>
    </location>
</feature>
<protein>
    <recommendedName>
        <fullName evidence="10">Pinin/SDK/MemA protein domain-containing protein</fullName>
    </recommendedName>
</protein>
<feature type="domain" description="Pinin/SDK/MemA protein" evidence="10">
    <location>
        <begin position="50"/>
        <end position="149"/>
    </location>
</feature>
<evidence type="ECO:0000313" key="12">
    <source>
        <dbReference type="Proteomes" id="UP000245771"/>
    </source>
</evidence>
<evidence type="ECO:0000256" key="3">
    <source>
        <dbReference type="ARBA" id="ARBA00022664"/>
    </source>
</evidence>
<keyword evidence="3" id="KW-0507">mRNA processing</keyword>
<evidence type="ECO:0000256" key="5">
    <source>
        <dbReference type="ARBA" id="ARBA00023163"/>
    </source>
</evidence>
<keyword evidence="6" id="KW-0508">mRNA splicing</keyword>
<feature type="region of interest" description="Disordered" evidence="9">
    <location>
        <begin position="254"/>
        <end position="294"/>
    </location>
</feature>
<dbReference type="GO" id="GO:0008380">
    <property type="term" value="P:RNA splicing"/>
    <property type="evidence" value="ECO:0007669"/>
    <property type="project" value="UniProtKB-KW"/>
</dbReference>
<organism evidence="11 12">
    <name type="scientific">Meira miltonrushii</name>
    <dbReference type="NCBI Taxonomy" id="1280837"/>
    <lineage>
        <taxon>Eukaryota</taxon>
        <taxon>Fungi</taxon>
        <taxon>Dikarya</taxon>
        <taxon>Basidiomycota</taxon>
        <taxon>Ustilaginomycotina</taxon>
        <taxon>Exobasidiomycetes</taxon>
        <taxon>Exobasidiales</taxon>
        <taxon>Brachybasidiaceae</taxon>
        <taxon>Meira</taxon>
    </lineage>
</organism>
<dbReference type="OrthoDB" id="330772at2759"/>
<comment type="similarity">
    <text evidence="2">Belongs to the pinin family.</text>
</comment>
<accession>A0A316VBS8</accession>
<feature type="compositionally biased region" description="Polar residues" evidence="9">
    <location>
        <begin position="16"/>
        <end position="39"/>
    </location>
</feature>
<reference evidence="11 12" key="1">
    <citation type="journal article" date="2018" name="Mol. Biol. Evol.">
        <title>Broad Genomic Sampling Reveals a Smut Pathogenic Ancestry of the Fungal Clade Ustilaginomycotina.</title>
        <authorList>
            <person name="Kijpornyongpan T."/>
            <person name="Mondo S.J."/>
            <person name="Barry K."/>
            <person name="Sandor L."/>
            <person name="Lee J."/>
            <person name="Lipzen A."/>
            <person name="Pangilinan J."/>
            <person name="LaButti K."/>
            <person name="Hainaut M."/>
            <person name="Henrissat B."/>
            <person name="Grigoriev I.V."/>
            <person name="Spatafora J.W."/>
            <person name="Aime M.C."/>
        </authorList>
    </citation>
    <scope>NUCLEOTIDE SEQUENCE [LARGE SCALE GENOMIC DNA]</scope>
    <source>
        <strain evidence="11 12">MCA 3882</strain>
    </source>
</reference>
<dbReference type="GO" id="GO:0006397">
    <property type="term" value="P:mRNA processing"/>
    <property type="evidence" value="ECO:0007669"/>
    <property type="project" value="UniProtKB-KW"/>
</dbReference>
<dbReference type="InParanoid" id="A0A316VBS8"/>
<keyword evidence="7" id="KW-0539">Nucleus</keyword>
<dbReference type="InterPro" id="IPR006786">
    <property type="entry name" value="Pinin_SDK_MemA"/>
</dbReference>
<dbReference type="EMBL" id="KZ819603">
    <property type="protein sequence ID" value="PWN35117.1"/>
    <property type="molecule type" value="Genomic_DNA"/>
</dbReference>
<comment type="subcellular location">
    <subcellularLocation>
        <location evidence="1">Nucleus</location>
    </subcellularLocation>
</comment>
<feature type="coiled-coil region" evidence="8">
    <location>
        <begin position="203"/>
        <end position="252"/>
    </location>
</feature>
<keyword evidence="5" id="KW-0804">Transcription</keyword>
<evidence type="ECO:0000256" key="1">
    <source>
        <dbReference type="ARBA" id="ARBA00004123"/>
    </source>
</evidence>
<dbReference type="PANTHER" id="PTHR12707">
    <property type="entry name" value="PINN"/>
    <property type="match status" value="1"/>
</dbReference>